<evidence type="ECO:0000313" key="7">
    <source>
        <dbReference type="Proteomes" id="UP000186246"/>
    </source>
</evidence>
<feature type="domain" description="DNA replication/recombination mediator RecO N-terminal" evidence="4">
    <location>
        <begin position="2"/>
        <end position="79"/>
    </location>
</feature>
<reference evidence="6" key="2">
    <citation type="submission" date="2017-01" db="EMBL/GenBank/DDBJ databases">
        <authorList>
            <person name="Mah S.A."/>
            <person name="Swanson W.J."/>
            <person name="Moy G.W."/>
            <person name="Vacquier V.D."/>
        </authorList>
    </citation>
    <scope>NUCLEOTIDE SEQUENCE [LARGE SCALE GENOMIC DNA]</scope>
    <source>
        <strain evidence="6">DSM 21068</strain>
    </source>
</reference>
<dbReference type="STRING" id="551459.SAMN05421796_10581"/>
<dbReference type="Proteomes" id="UP000186246">
    <property type="component" value="Unassembled WGS sequence"/>
</dbReference>
<accession>A0A1N7MNQ8</accession>
<reference evidence="5 8" key="1">
    <citation type="submission" date="2016-11" db="EMBL/GenBank/DDBJ databases">
        <title>Whole genomes of Flavobacteriaceae.</title>
        <authorList>
            <person name="Stine C."/>
            <person name="Li C."/>
            <person name="Tadesse D."/>
        </authorList>
    </citation>
    <scope>NUCLEOTIDE SEQUENCE [LARGE SCALE GENOMIC DNA]</scope>
    <source>
        <strain evidence="5 8">DSM 21068</strain>
    </source>
</reference>
<dbReference type="RefSeq" id="WP_076451749.1">
    <property type="nucleotide sequence ID" value="NZ_FTOJ01000005.1"/>
</dbReference>
<keyword evidence="8" id="KW-1185">Reference proteome</keyword>
<name>A0A1N7MNQ8_9FLAO</name>
<dbReference type="GO" id="GO:0006310">
    <property type="term" value="P:DNA recombination"/>
    <property type="evidence" value="ECO:0007669"/>
    <property type="project" value="UniProtKB-KW"/>
</dbReference>
<dbReference type="GO" id="GO:0043590">
    <property type="term" value="C:bacterial nucleoid"/>
    <property type="evidence" value="ECO:0007669"/>
    <property type="project" value="TreeGrafter"/>
</dbReference>
<evidence type="ECO:0000256" key="2">
    <source>
        <dbReference type="ARBA" id="ARBA00023172"/>
    </source>
</evidence>
<dbReference type="SUPFAM" id="SSF50249">
    <property type="entry name" value="Nucleic acid-binding proteins"/>
    <property type="match status" value="1"/>
</dbReference>
<evidence type="ECO:0000256" key="1">
    <source>
        <dbReference type="ARBA" id="ARBA00022763"/>
    </source>
</evidence>
<keyword evidence="1" id="KW-0227">DNA damage</keyword>
<dbReference type="Pfam" id="PF11967">
    <property type="entry name" value="RecO_N"/>
    <property type="match status" value="1"/>
</dbReference>
<dbReference type="EMBL" id="FTOJ01000005">
    <property type="protein sequence ID" value="SIS87638.1"/>
    <property type="molecule type" value="Genomic_DNA"/>
</dbReference>
<evidence type="ECO:0000259" key="4">
    <source>
        <dbReference type="Pfam" id="PF11967"/>
    </source>
</evidence>
<dbReference type="InterPro" id="IPR012340">
    <property type="entry name" value="NA-bd_OB-fold"/>
</dbReference>
<keyword evidence="3" id="KW-0234">DNA repair</keyword>
<gene>
    <name evidence="5" type="ORF">B0A70_09830</name>
    <name evidence="6" type="ORF">SAMN05421796_10581</name>
</gene>
<dbReference type="GO" id="GO:0006302">
    <property type="term" value="P:double-strand break repair"/>
    <property type="evidence" value="ECO:0007669"/>
    <property type="project" value="TreeGrafter"/>
</dbReference>
<evidence type="ECO:0000313" key="6">
    <source>
        <dbReference type="EMBL" id="SIS87638.1"/>
    </source>
</evidence>
<keyword evidence="2" id="KW-0233">DNA recombination</keyword>
<dbReference type="PANTHER" id="PTHR33991:SF1">
    <property type="entry name" value="DNA REPAIR PROTEIN RECO"/>
    <property type="match status" value="1"/>
</dbReference>
<dbReference type="InterPro" id="IPR003717">
    <property type="entry name" value="RecO"/>
</dbReference>
<dbReference type="Gene3D" id="2.40.50.140">
    <property type="entry name" value="Nucleic acid-binding proteins"/>
    <property type="match status" value="1"/>
</dbReference>
<dbReference type="OrthoDB" id="9789152at2"/>
<dbReference type="InterPro" id="IPR022572">
    <property type="entry name" value="DNA_rep/recomb_RecO_N"/>
</dbReference>
<sequence>MISYTGFVLSFLKYGDSDAILHCFTLEEGFQSFFLKSVFTQKNRKKALLLPLSILSFNCRKSKPDVEINSVLKFELEQSYDFYTDVKANTIVFFISDFLNQILKHENSNPQIFSAIIEFNENLDAKNYRSHLILLILLLRIQGIAPLSSSLEYLDPETGNFNLNGTHHLFTKEISGIWKQIAFSENPYETKIKSSHRKQLLDSILVYYHYHFTDFKIPSSLEIIQQIYD</sequence>
<evidence type="ECO:0000313" key="5">
    <source>
        <dbReference type="EMBL" id="PQA93442.1"/>
    </source>
</evidence>
<dbReference type="EMBL" id="MUGO01000013">
    <property type="protein sequence ID" value="PQA93442.1"/>
    <property type="molecule type" value="Genomic_DNA"/>
</dbReference>
<proteinExistence type="predicted"/>
<dbReference type="AlphaFoldDB" id="A0A1N7MNQ8"/>
<reference evidence="7" key="3">
    <citation type="submission" date="2017-01" db="EMBL/GenBank/DDBJ databases">
        <authorList>
            <person name="Varghese N."/>
            <person name="Submissions S."/>
        </authorList>
    </citation>
    <scope>NUCLEOTIDE SEQUENCE [LARGE SCALE GENOMIC DNA]</scope>
    <source>
        <strain evidence="7">DSM 21068</strain>
    </source>
</reference>
<protein>
    <submittedName>
        <fullName evidence="5">DNA repair protein RecO</fullName>
    </submittedName>
    <submittedName>
        <fullName evidence="6">DNA replication and repair protein RecO</fullName>
    </submittedName>
</protein>
<organism evidence="6 7">
    <name type="scientific">Chryseobacterium piscicola</name>
    <dbReference type="NCBI Taxonomy" id="551459"/>
    <lineage>
        <taxon>Bacteria</taxon>
        <taxon>Pseudomonadati</taxon>
        <taxon>Bacteroidota</taxon>
        <taxon>Flavobacteriia</taxon>
        <taxon>Flavobacteriales</taxon>
        <taxon>Weeksellaceae</taxon>
        <taxon>Chryseobacterium group</taxon>
        <taxon>Chryseobacterium</taxon>
    </lineage>
</organism>
<evidence type="ECO:0000313" key="8">
    <source>
        <dbReference type="Proteomes" id="UP000238314"/>
    </source>
</evidence>
<dbReference type="PANTHER" id="PTHR33991">
    <property type="entry name" value="DNA REPAIR PROTEIN RECO"/>
    <property type="match status" value="1"/>
</dbReference>
<evidence type="ECO:0000256" key="3">
    <source>
        <dbReference type="ARBA" id="ARBA00023204"/>
    </source>
</evidence>
<dbReference type="Proteomes" id="UP000238314">
    <property type="component" value="Unassembled WGS sequence"/>
</dbReference>